<reference evidence="1 2" key="1">
    <citation type="submission" date="2016-03" db="EMBL/GenBank/DDBJ databases">
        <title>Complete genome sequence of a novel chlorpyrifos degrading bacterium, Cupriavidus nantongensis sp. X1.</title>
        <authorList>
            <person name="Fang L."/>
        </authorList>
    </citation>
    <scope>NUCLEOTIDE SEQUENCE [LARGE SCALE GENOMIC DNA]</scope>
    <source>
        <strain evidence="1 2">X1</strain>
    </source>
</reference>
<sequence>MDARTNSQGIAAAPLGLFAAYWGDMLWRTVASGEALRQRANNMTEHEAAGMPPLLHFESEQVADGHDLQPASNYRLLRVTRCGTDALEKHVRKGAAPVLVVDPRAGHGPGIGGFKRDSEVGMALLEGHPVYFVVFDPEPVEGQTMGAVVQTLATFIDMVAKRHRGKAPIVYGNCQGGWAITLALSHCEHRAALAVLNGSPLSYWAGERGINPMRLLGGFTGGIWPAHWASDLGAGRFDGAWLVQNFEALRPEGVFKKYDTLFAQPETERDRFLEFERWWNGFYQLAREEMLSIAGDLFVGNHLESGEVVVDGHCRADLSRIGAPLVVFCSNGDNITPPHQALGWLKAVYPTTADLVAAGQRVVYLLHQHVGHLGIFVSAGVARREHRAILHHAESIQALKPGLYEMVLEDSASSESAAAAQFQPRRLEDLPYDANPAGFDKVEALSEITERFYSQWVSPWVRFAVTPDSARELRALHPMRVSRKVWSEQVTPALALLPWVQRWLEQWSAQDPHRAENPWYQLERTGADAIGQAMESWRKSRDLWAELVFEQAYAN</sequence>
<dbReference type="InterPro" id="IPR051321">
    <property type="entry name" value="PHA/PHB_synthase"/>
</dbReference>
<dbReference type="PANTHER" id="PTHR36837:SF2">
    <property type="entry name" value="POLY(3-HYDROXYALKANOATE) POLYMERASE SUBUNIT PHAC"/>
    <property type="match status" value="1"/>
</dbReference>
<dbReference type="InterPro" id="IPR029058">
    <property type="entry name" value="AB_hydrolase_fold"/>
</dbReference>
<dbReference type="PANTHER" id="PTHR36837">
    <property type="entry name" value="POLY(3-HYDROXYALKANOATE) POLYMERASE SUBUNIT PHAC"/>
    <property type="match status" value="1"/>
</dbReference>
<dbReference type="EMBL" id="CP014844">
    <property type="protein sequence ID" value="AMR77822.1"/>
    <property type="molecule type" value="Genomic_DNA"/>
</dbReference>
<protein>
    <submittedName>
        <fullName evidence="1">Poly(3-hydroxyalkanoate) synthetase</fullName>
    </submittedName>
</protein>
<organism evidence="1 2">
    <name type="scientific">Cupriavidus nantongensis</name>
    <dbReference type="NCBI Taxonomy" id="1796606"/>
    <lineage>
        <taxon>Bacteria</taxon>
        <taxon>Pseudomonadati</taxon>
        <taxon>Pseudomonadota</taxon>
        <taxon>Betaproteobacteria</taxon>
        <taxon>Burkholderiales</taxon>
        <taxon>Burkholderiaceae</taxon>
        <taxon>Cupriavidus</taxon>
    </lineage>
</organism>
<keyword evidence="2" id="KW-1185">Reference proteome</keyword>
<dbReference type="RefSeq" id="WP_062798551.1">
    <property type="nucleotide sequence ID" value="NZ_CP014844.1"/>
</dbReference>
<gene>
    <name evidence="1" type="ORF">A2G96_08770</name>
</gene>
<dbReference type="SUPFAM" id="SSF53474">
    <property type="entry name" value="alpha/beta-Hydrolases"/>
    <property type="match status" value="1"/>
</dbReference>
<evidence type="ECO:0000313" key="1">
    <source>
        <dbReference type="EMBL" id="AMR77822.1"/>
    </source>
</evidence>
<dbReference type="Proteomes" id="UP000075238">
    <property type="component" value="Chromosome 1"/>
</dbReference>
<dbReference type="Gene3D" id="3.40.50.1820">
    <property type="entry name" value="alpha/beta hydrolase"/>
    <property type="match status" value="1"/>
</dbReference>
<accession>A0A142JIB0</accession>
<evidence type="ECO:0000313" key="2">
    <source>
        <dbReference type="Proteomes" id="UP000075238"/>
    </source>
</evidence>
<dbReference type="AlphaFoldDB" id="A0A142JIB0"/>
<dbReference type="KEGG" id="cnan:A2G96_08770"/>
<dbReference type="OrthoDB" id="7231451at2"/>
<dbReference type="Pfam" id="PF11339">
    <property type="entry name" value="DUF3141"/>
    <property type="match status" value="1"/>
</dbReference>
<proteinExistence type="predicted"/>
<name>A0A142JIB0_9BURK</name>
<dbReference type="STRING" id="1796606.A2G96_08770"/>
<dbReference type="InterPro" id="IPR024501">
    <property type="entry name" value="DUF3141"/>
</dbReference>